<proteinExistence type="inferred from homology"/>
<comment type="similarity">
    <text evidence="2 3">Belongs to the LOG family.</text>
</comment>
<keyword evidence="3" id="KW-0378">Hydrolase</keyword>
<dbReference type="Proteomes" id="UP000076400">
    <property type="component" value="Unassembled WGS sequence"/>
</dbReference>
<gene>
    <name evidence="4" type="ORF">AUP43_12090</name>
</gene>
<dbReference type="NCBIfam" id="TIGR00730">
    <property type="entry name" value="Rossman fold protein, TIGR00730 family"/>
    <property type="match status" value="1"/>
</dbReference>
<dbReference type="OrthoDB" id="9801098at2"/>
<comment type="caution">
    <text evidence="4">The sequence shown here is derived from an EMBL/GenBank/DDBJ whole genome shotgun (WGS) entry which is preliminary data.</text>
</comment>
<evidence type="ECO:0000256" key="3">
    <source>
        <dbReference type="RuleBase" id="RU363015"/>
    </source>
</evidence>
<evidence type="ECO:0000313" key="5">
    <source>
        <dbReference type="Proteomes" id="UP000076400"/>
    </source>
</evidence>
<dbReference type="PANTHER" id="PTHR31223">
    <property type="entry name" value="LOG FAMILY PROTEIN YJL055W"/>
    <property type="match status" value="1"/>
</dbReference>
<dbReference type="EMBL" id="LPXN01000134">
    <property type="protein sequence ID" value="KZD04875.1"/>
    <property type="molecule type" value="Genomic_DNA"/>
</dbReference>
<name>A0A154VUD2_9PROT</name>
<dbReference type="STRING" id="580166.AUP43_12090"/>
<dbReference type="Pfam" id="PF03641">
    <property type="entry name" value="Lysine_decarbox"/>
    <property type="match status" value="1"/>
</dbReference>
<accession>A0A154VUD2</accession>
<dbReference type="Gene3D" id="3.40.50.450">
    <property type="match status" value="1"/>
</dbReference>
<dbReference type="SUPFAM" id="SSF102405">
    <property type="entry name" value="MCP/YpsA-like"/>
    <property type="match status" value="1"/>
</dbReference>
<dbReference type="GO" id="GO:0005829">
    <property type="term" value="C:cytosol"/>
    <property type="evidence" value="ECO:0007669"/>
    <property type="project" value="TreeGrafter"/>
</dbReference>
<reference evidence="4 5" key="1">
    <citation type="submission" date="2015-12" db="EMBL/GenBank/DDBJ databases">
        <title>Genome sequence of Oceanibaculum pacificum MCCC 1A02656.</title>
        <authorList>
            <person name="Lu L."/>
            <person name="Lai Q."/>
            <person name="Shao Z."/>
            <person name="Qian P."/>
        </authorList>
    </citation>
    <scope>NUCLEOTIDE SEQUENCE [LARGE SCALE GENOMIC DNA]</scope>
    <source>
        <strain evidence="4 5">MCCC 1A02656</strain>
    </source>
</reference>
<protein>
    <recommendedName>
        <fullName evidence="3">Cytokinin riboside 5'-monophosphate phosphoribohydrolase</fullName>
        <ecNumber evidence="3">3.2.2.n1</ecNumber>
    </recommendedName>
</protein>
<dbReference type="GO" id="GO:0009691">
    <property type="term" value="P:cytokinin biosynthetic process"/>
    <property type="evidence" value="ECO:0007669"/>
    <property type="project" value="UniProtKB-UniRule"/>
</dbReference>
<sequence length="194" mass="21202">MTSIRSLCVYCGASGRVPEAYKQAARELGTELGRRGIDLVYGGGKVGLMGEVADAAIAAGGKVVGIIPNHLMKLEVGHGGATELVVVETMHERKQIMFDRADAFAILPGGLGTLDETFEIVTWKQLRLHDKPVIVVDVEGYWQPLQHLIEHMIGAGFVNPIHRALMEFVPDLPTLFEALERAPVEIPGPEIKWR</sequence>
<comment type="catalytic activity">
    <reaction evidence="1">
        <text>AMP + H2O = D-ribose 5-phosphate + adenine</text>
        <dbReference type="Rhea" id="RHEA:20129"/>
        <dbReference type="ChEBI" id="CHEBI:15377"/>
        <dbReference type="ChEBI" id="CHEBI:16708"/>
        <dbReference type="ChEBI" id="CHEBI:78346"/>
        <dbReference type="ChEBI" id="CHEBI:456215"/>
        <dbReference type="EC" id="3.2.2.4"/>
    </reaction>
</comment>
<evidence type="ECO:0000256" key="2">
    <source>
        <dbReference type="ARBA" id="ARBA00006763"/>
    </source>
</evidence>
<keyword evidence="5" id="KW-1185">Reference proteome</keyword>
<keyword evidence="3" id="KW-0203">Cytokinin biosynthesis</keyword>
<evidence type="ECO:0000313" key="4">
    <source>
        <dbReference type="EMBL" id="KZD04875.1"/>
    </source>
</evidence>
<dbReference type="AlphaFoldDB" id="A0A154VUD2"/>
<dbReference type="GO" id="GO:0008714">
    <property type="term" value="F:AMP nucleosidase activity"/>
    <property type="evidence" value="ECO:0007669"/>
    <property type="project" value="UniProtKB-EC"/>
</dbReference>
<dbReference type="EC" id="3.2.2.n1" evidence="3"/>
<dbReference type="InterPro" id="IPR005269">
    <property type="entry name" value="LOG"/>
</dbReference>
<evidence type="ECO:0000256" key="1">
    <source>
        <dbReference type="ARBA" id="ARBA00000274"/>
    </source>
</evidence>
<dbReference type="RefSeq" id="WP_067558375.1">
    <property type="nucleotide sequence ID" value="NZ_LPXN01000134.1"/>
</dbReference>
<dbReference type="InterPro" id="IPR031100">
    <property type="entry name" value="LOG_fam"/>
</dbReference>
<organism evidence="4 5">
    <name type="scientific">Oceanibaculum pacificum</name>
    <dbReference type="NCBI Taxonomy" id="580166"/>
    <lineage>
        <taxon>Bacteria</taxon>
        <taxon>Pseudomonadati</taxon>
        <taxon>Pseudomonadota</taxon>
        <taxon>Alphaproteobacteria</taxon>
        <taxon>Rhodospirillales</taxon>
        <taxon>Oceanibaculaceae</taxon>
        <taxon>Oceanibaculum</taxon>
    </lineage>
</organism>
<dbReference type="PANTHER" id="PTHR31223:SF70">
    <property type="entry name" value="LOG FAMILY PROTEIN YJL055W"/>
    <property type="match status" value="1"/>
</dbReference>